<dbReference type="EMBL" id="UGXH01000003">
    <property type="protein sequence ID" value="SUG56105.1"/>
    <property type="molecule type" value="Genomic_DNA"/>
</dbReference>
<reference evidence="2 3" key="1">
    <citation type="submission" date="2018-06" db="EMBL/GenBank/DDBJ databases">
        <authorList>
            <consortium name="Pathogen Informatics"/>
            <person name="Doyle S."/>
        </authorList>
    </citation>
    <scope>NUCLEOTIDE SEQUENCE [LARGE SCALE GENOMIC DNA]</scope>
    <source>
        <strain evidence="2 3">NCTC10060</strain>
    </source>
</reference>
<organism evidence="2 3">
    <name type="scientific">Salmonella diarizonae</name>
    <dbReference type="NCBI Taxonomy" id="59204"/>
    <lineage>
        <taxon>Bacteria</taxon>
        <taxon>Pseudomonadati</taxon>
        <taxon>Pseudomonadota</taxon>
        <taxon>Gammaproteobacteria</taxon>
        <taxon>Enterobacterales</taxon>
        <taxon>Enterobacteriaceae</taxon>
        <taxon>Salmonella</taxon>
    </lineage>
</organism>
<evidence type="ECO:0000256" key="1">
    <source>
        <dbReference type="SAM" id="MobiDB-lite"/>
    </source>
</evidence>
<dbReference type="Proteomes" id="UP000254633">
    <property type="component" value="Unassembled WGS sequence"/>
</dbReference>
<proteinExistence type="predicted"/>
<evidence type="ECO:0000313" key="2">
    <source>
        <dbReference type="EMBL" id="SUG56105.1"/>
    </source>
</evidence>
<sequence>MPQITAINSIESQNVMHGAPSRDNSTYYRTIINKNR</sequence>
<dbReference type="AlphaFoldDB" id="A0A379U297"/>
<protein>
    <submittedName>
        <fullName evidence="2">Uncharacterized protein</fullName>
    </submittedName>
</protein>
<gene>
    <name evidence="2" type="ORF">NCTC10060_03265</name>
</gene>
<evidence type="ECO:0000313" key="3">
    <source>
        <dbReference type="Proteomes" id="UP000254633"/>
    </source>
</evidence>
<feature type="compositionally biased region" description="Polar residues" evidence="1">
    <location>
        <begin position="22"/>
        <end position="36"/>
    </location>
</feature>
<feature type="region of interest" description="Disordered" evidence="1">
    <location>
        <begin position="15"/>
        <end position="36"/>
    </location>
</feature>
<accession>A0A379U297</accession>
<name>A0A379U297_SALDZ</name>